<accession>A0AAE0C0Y6</accession>
<evidence type="ECO:0000313" key="1">
    <source>
        <dbReference type="EMBL" id="KAK3245778.1"/>
    </source>
</evidence>
<gene>
    <name evidence="2" type="ORF">CYMTET_2726</name>
    <name evidence="1" type="ORF">CYMTET_44599</name>
</gene>
<evidence type="ECO:0000313" key="3">
    <source>
        <dbReference type="Proteomes" id="UP001190700"/>
    </source>
</evidence>
<dbReference type="AlphaFoldDB" id="A0AAE0C0Y6"/>
<dbReference type="EMBL" id="LGRX02000014">
    <property type="protein sequence ID" value="KAK3289867.1"/>
    <property type="molecule type" value="Genomic_DNA"/>
</dbReference>
<organism evidence="1 3">
    <name type="scientific">Cymbomonas tetramitiformis</name>
    <dbReference type="NCBI Taxonomy" id="36881"/>
    <lineage>
        <taxon>Eukaryota</taxon>
        <taxon>Viridiplantae</taxon>
        <taxon>Chlorophyta</taxon>
        <taxon>Pyramimonadophyceae</taxon>
        <taxon>Pyramimonadales</taxon>
        <taxon>Pyramimonadaceae</taxon>
        <taxon>Cymbomonas</taxon>
    </lineage>
</organism>
<evidence type="ECO:0000313" key="2">
    <source>
        <dbReference type="EMBL" id="KAK3289867.1"/>
    </source>
</evidence>
<proteinExistence type="predicted"/>
<comment type="caution">
    <text evidence="1">The sequence shown here is derived from an EMBL/GenBank/DDBJ whole genome shotgun (WGS) entry which is preliminary data.</text>
</comment>
<name>A0AAE0C0Y6_9CHLO</name>
<reference evidence="1" key="2">
    <citation type="submission" date="2023-06" db="EMBL/GenBank/DDBJ databases">
        <title>Long-read-based genome assembly of the green algal bacterivore Cymbomonas tetramitiformis.</title>
        <authorList>
            <person name="Gyaltshen Y."/>
            <person name="Rozenberg A."/>
            <person name="Paasch A."/>
            <person name="Burns J.A."/>
            <person name="Warring S."/>
            <person name="Larson R."/>
            <person name="Maurer-Alcala X."/>
            <person name="Dacks J."/>
            <person name="Kim E."/>
        </authorList>
    </citation>
    <scope>NUCLEOTIDE SEQUENCE</scope>
    <source>
        <strain evidence="1">PLY_AMNH</strain>
    </source>
</reference>
<keyword evidence="3" id="KW-1185">Reference proteome</keyword>
<dbReference type="EMBL" id="LGRX02030310">
    <property type="protein sequence ID" value="KAK3245778.1"/>
    <property type="molecule type" value="Genomic_DNA"/>
</dbReference>
<sequence>MLFSILPFEPESFIFPRISRFLPETLSIQDDLDPDLIERLPTFECPNDMLNTGNLEGKIDSQYIFWFALLLVRLQDGEDGSSTSAAKPTRLVAEESELFSSTSELKSLIEMATKKFVCWSAQPFISSDWLFVRDDTHPRNGRDLSTFSKQILITHNYLMRKDAQMLHDLLRSSQASSGFYRANIREMRDVIKDLMRASWMRYNAFLRQYFKRVTELEGVEAHRIEGSILVRCESDALLREVLSANYRNETFRCLSRIPGVTRDVLRCFPTWSKMQKMIRDDGVSAVTPQYKKLLIKEMNAAVKRHSIKKFKELVNLMRHTCVTEEVALLTCMYFCKSLLEQSTK</sequence>
<dbReference type="Proteomes" id="UP001190700">
    <property type="component" value="Unassembled WGS sequence"/>
</dbReference>
<protein>
    <submittedName>
        <fullName evidence="1">Uncharacterized protein</fullName>
    </submittedName>
</protein>
<reference evidence="1 3" key="1">
    <citation type="journal article" date="2015" name="Genome Biol. Evol.">
        <title>Comparative Genomics of a Bacterivorous Green Alga Reveals Evolutionary Causalities and Consequences of Phago-Mixotrophic Mode of Nutrition.</title>
        <authorList>
            <person name="Burns J.A."/>
            <person name="Paasch A."/>
            <person name="Narechania A."/>
            <person name="Kim E."/>
        </authorList>
    </citation>
    <scope>NUCLEOTIDE SEQUENCE [LARGE SCALE GENOMIC DNA]</scope>
    <source>
        <strain evidence="1">PLY_AMNH</strain>
    </source>
</reference>